<dbReference type="OrthoDB" id="10514203at2759"/>
<evidence type="ECO:0000313" key="3">
    <source>
        <dbReference type="EMBL" id="OQV19660.1"/>
    </source>
</evidence>
<evidence type="ECO:0000256" key="2">
    <source>
        <dbReference type="SAM" id="Phobius"/>
    </source>
</evidence>
<protein>
    <submittedName>
        <fullName evidence="3">Uncharacterized protein</fullName>
    </submittedName>
</protein>
<keyword evidence="2" id="KW-0472">Membrane</keyword>
<sequence length="68" mass="7235">MARLRALDYLHRAAIVSLVIFTVYSGSIFATSGFHLVNKNIKLQEPVPPIPSSKLPATSPAAASAKSL</sequence>
<keyword evidence="4" id="KW-1185">Reference proteome</keyword>
<organism evidence="3 4">
    <name type="scientific">Hypsibius exemplaris</name>
    <name type="common">Freshwater tardigrade</name>
    <dbReference type="NCBI Taxonomy" id="2072580"/>
    <lineage>
        <taxon>Eukaryota</taxon>
        <taxon>Metazoa</taxon>
        <taxon>Ecdysozoa</taxon>
        <taxon>Tardigrada</taxon>
        <taxon>Eutardigrada</taxon>
        <taxon>Parachela</taxon>
        <taxon>Hypsibioidea</taxon>
        <taxon>Hypsibiidae</taxon>
        <taxon>Hypsibius</taxon>
    </lineage>
</organism>
<accession>A0A1W0WWT5</accession>
<gene>
    <name evidence="3" type="ORF">BV898_06432</name>
</gene>
<comment type="caution">
    <text evidence="3">The sequence shown here is derived from an EMBL/GenBank/DDBJ whole genome shotgun (WGS) entry which is preliminary data.</text>
</comment>
<evidence type="ECO:0000256" key="1">
    <source>
        <dbReference type="SAM" id="MobiDB-lite"/>
    </source>
</evidence>
<proteinExistence type="predicted"/>
<keyword evidence="2" id="KW-0812">Transmembrane</keyword>
<feature type="transmembrane region" description="Helical" evidence="2">
    <location>
        <begin position="12"/>
        <end position="37"/>
    </location>
</feature>
<feature type="region of interest" description="Disordered" evidence="1">
    <location>
        <begin position="46"/>
        <end position="68"/>
    </location>
</feature>
<dbReference type="AlphaFoldDB" id="A0A1W0WWT5"/>
<feature type="compositionally biased region" description="Low complexity" evidence="1">
    <location>
        <begin position="52"/>
        <end position="68"/>
    </location>
</feature>
<name>A0A1W0WWT5_HYPEX</name>
<dbReference type="EMBL" id="MTYJ01000037">
    <property type="protein sequence ID" value="OQV19660.1"/>
    <property type="molecule type" value="Genomic_DNA"/>
</dbReference>
<dbReference type="Proteomes" id="UP000192578">
    <property type="component" value="Unassembled WGS sequence"/>
</dbReference>
<reference evidence="4" key="1">
    <citation type="submission" date="2017-01" db="EMBL/GenBank/DDBJ databases">
        <title>Comparative genomics of anhydrobiosis in the tardigrade Hypsibius dujardini.</title>
        <authorList>
            <person name="Yoshida Y."/>
            <person name="Koutsovoulos G."/>
            <person name="Laetsch D."/>
            <person name="Stevens L."/>
            <person name="Kumar S."/>
            <person name="Horikawa D."/>
            <person name="Ishino K."/>
            <person name="Komine S."/>
            <person name="Tomita M."/>
            <person name="Blaxter M."/>
            <person name="Arakawa K."/>
        </authorList>
    </citation>
    <scope>NUCLEOTIDE SEQUENCE [LARGE SCALE GENOMIC DNA]</scope>
    <source>
        <strain evidence="4">Z151</strain>
    </source>
</reference>
<evidence type="ECO:0000313" key="4">
    <source>
        <dbReference type="Proteomes" id="UP000192578"/>
    </source>
</evidence>
<keyword evidence="2" id="KW-1133">Transmembrane helix</keyword>